<dbReference type="EMBL" id="GG683913">
    <property type="protein sequence ID" value="EER01543.1"/>
    <property type="molecule type" value="Genomic_DNA"/>
</dbReference>
<accession>C5LNW1</accession>
<gene>
    <name evidence="2" type="ORF">Pmar_PMAR000233</name>
</gene>
<evidence type="ECO:0000256" key="1">
    <source>
        <dbReference type="SAM" id="MobiDB-lite"/>
    </source>
</evidence>
<organism evidence="3">
    <name type="scientific">Perkinsus marinus (strain ATCC 50983 / TXsc)</name>
    <dbReference type="NCBI Taxonomy" id="423536"/>
    <lineage>
        <taxon>Eukaryota</taxon>
        <taxon>Sar</taxon>
        <taxon>Alveolata</taxon>
        <taxon>Perkinsozoa</taxon>
        <taxon>Perkinsea</taxon>
        <taxon>Perkinsida</taxon>
        <taxon>Perkinsidae</taxon>
        <taxon>Perkinsus</taxon>
    </lineage>
</organism>
<dbReference type="GeneID" id="9040074"/>
<proteinExistence type="predicted"/>
<dbReference type="Proteomes" id="UP000007800">
    <property type="component" value="Unassembled WGS sequence"/>
</dbReference>
<reference evidence="2 3" key="1">
    <citation type="submission" date="2008-07" db="EMBL/GenBank/DDBJ databases">
        <authorList>
            <person name="El-Sayed N."/>
            <person name="Caler E."/>
            <person name="Inman J."/>
            <person name="Amedeo P."/>
            <person name="Hass B."/>
            <person name="Wortman J."/>
        </authorList>
    </citation>
    <scope>NUCLEOTIDE SEQUENCE [LARGE SCALE GENOMIC DNA]</scope>
    <source>
        <strain evidence="3">ATCC 50983 / TXsc</strain>
    </source>
</reference>
<evidence type="ECO:0000313" key="3">
    <source>
        <dbReference type="Proteomes" id="UP000007800"/>
    </source>
</evidence>
<feature type="non-terminal residue" evidence="2">
    <location>
        <position position="1"/>
    </location>
</feature>
<dbReference type="AlphaFoldDB" id="C5LNW1"/>
<sequence>LCTIDMDCPHVGYYCPDDPTNGEDPYWRKVCVSQKSEGEACEGDRECQPDCRCNTHESSP</sequence>
<protein>
    <submittedName>
        <fullName evidence="2">Uncharacterized protein</fullName>
    </submittedName>
</protein>
<dbReference type="RefSeq" id="XP_002768825.1">
    <property type="nucleotide sequence ID" value="XM_002768779.1"/>
</dbReference>
<feature type="region of interest" description="Disordered" evidence="1">
    <location>
        <begin position="41"/>
        <end position="60"/>
    </location>
</feature>
<keyword evidence="3" id="KW-1185">Reference proteome</keyword>
<feature type="non-terminal residue" evidence="2">
    <location>
        <position position="60"/>
    </location>
</feature>
<dbReference type="OrthoDB" id="409849at2759"/>
<evidence type="ECO:0000313" key="2">
    <source>
        <dbReference type="EMBL" id="EER01543.1"/>
    </source>
</evidence>
<name>C5LNW1_PERM5</name>
<dbReference type="InParanoid" id="C5LNW1"/>